<protein>
    <submittedName>
        <fullName evidence="5">Zinc transport system substrate-binding protein</fullName>
    </submittedName>
</protein>
<dbReference type="SUPFAM" id="SSF53807">
    <property type="entry name" value="Helical backbone' metal receptor"/>
    <property type="match status" value="1"/>
</dbReference>
<dbReference type="RefSeq" id="WP_131839643.1">
    <property type="nucleotide sequence ID" value="NZ_SLWB01000010.1"/>
</dbReference>
<proteinExistence type="inferred from homology"/>
<feature type="signal peptide" evidence="4">
    <location>
        <begin position="1"/>
        <end position="25"/>
    </location>
</feature>
<organism evidence="5 6">
    <name type="scientific">Acetobacteroides hydrogenigenes</name>
    <dbReference type="NCBI Taxonomy" id="979970"/>
    <lineage>
        <taxon>Bacteria</taxon>
        <taxon>Pseudomonadati</taxon>
        <taxon>Bacteroidota</taxon>
        <taxon>Bacteroidia</taxon>
        <taxon>Bacteroidales</taxon>
        <taxon>Rikenellaceae</taxon>
        <taxon>Acetobacteroides</taxon>
    </lineage>
</organism>
<comment type="similarity">
    <text evidence="1">Belongs to the bacterial solute-binding protein 9 family.</text>
</comment>
<sequence length="303" mass="33746">MNYKKVFSKAVTALGAIALVWGFTACGNKSTDSNKTTITVSIPPIKYLVDRISGDEFDVNVMVATGACQETYEPTPSQMKDVAKSKLYLGISELEFEQKWIDNIKTNNPELKYTNLSEGVRMVEGSCSHEECEEHGHEHHHGGMDPHIWLSPANYKAMATATLNELVALNPKNKSTYEKNYIKLVASIDSIDAMAKSKLANLKIKKFIIYHPALSYFASDYGLEQISIEKDGKEPAADYMKRLVSQAKEAGIKTIFVQKEFDLSLIKSFAGEVGATIEPINTFAYDWPESTNHIINALYSANR</sequence>
<dbReference type="InterPro" id="IPR006127">
    <property type="entry name" value="ZnuA-like"/>
</dbReference>
<keyword evidence="2" id="KW-0813">Transport</keyword>
<evidence type="ECO:0000313" key="6">
    <source>
        <dbReference type="Proteomes" id="UP000294830"/>
    </source>
</evidence>
<dbReference type="PANTHER" id="PTHR42953">
    <property type="entry name" value="HIGH-AFFINITY ZINC UPTAKE SYSTEM PROTEIN ZNUA-RELATED"/>
    <property type="match status" value="1"/>
</dbReference>
<keyword evidence="6" id="KW-1185">Reference proteome</keyword>
<dbReference type="Pfam" id="PF01297">
    <property type="entry name" value="ZnuA"/>
    <property type="match status" value="1"/>
</dbReference>
<keyword evidence="3 4" id="KW-0732">Signal</keyword>
<dbReference type="GO" id="GO:0046872">
    <property type="term" value="F:metal ion binding"/>
    <property type="evidence" value="ECO:0007669"/>
    <property type="project" value="InterPro"/>
</dbReference>
<dbReference type="OrthoDB" id="9810636at2"/>
<dbReference type="Proteomes" id="UP000294830">
    <property type="component" value="Unassembled WGS sequence"/>
</dbReference>
<evidence type="ECO:0000256" key="4">
    <source>
        <dbReference type="SAM" id="SignalP"/>
    </source>
</evidence>
<feature type="chain" id="PRO_5020614380" evidence="4">
    <location>
        <begin position="26"/>
        <end position="303"/>
    </location>
</feature>
<evidence type="ECO:0000313" key="5">
    <source>
        <dbReference type="EMBL" id="TCN65654.1"/>
    </source>
</evidence>
<dbReference type="AlphaFoldDB" id="A0A4R2EHA2"/>
<name>A0A4R2EHA2_9BACT</name>
<dbReference type="PANTHER" id="PTHR42953:SF3">
    <property type="entry name" value="HIGH-AFFINITY ZINC UPTAKE SYSTEM PROTEIN ZNUA"/>
    <property type="match status" value="1"/>
</dbReference>
<comment type="caution">
    <text evidence="5">The sequence shown here is derived from an EMBL/GenBank/DDBJ whole genome shotgun (WGS) entry which is preliminary data.</text>
</comment>
<dbReference type="PROSITE" id="PS51257">
    <property type="entry name" value="PROKAR_LIPOPROTEIN"/>
    <property type="match status" value="1"/>
</dbReference>
<reference evidence="5 6" key="1">
    <citation type="submission" date="2019-03" db="EMBL/GenBank/DDBJ databases">
        <title>Genomic Encyclopedia of Archaeal and Bacterial Type Strains, Phase II (KMG-II): from individual species to whole genera.</title>
        <authorList>
            <person name="Goeker M."/>
        </authorList>
    </citation>
    <scope>NUCLEOTIDE SEQUENCE [LARGE SCALE GENOMIC DNA]</scope>
    <source>
        <strain evidence="5 6">RL-C</strain>
    </source>
</reference>
<evidence type="ECO:0000256" key="1">
    <source>
        <dbReference type="ARBA" id="ARBA00011028"/>
    </source>
</evidence>
<dbReference type="EMBL" id="SLWB01000010">
    <property type="protein sequence ID" value="TCN65654.1"/>
    <property type="molecule type" value="Genomic_DNA"/>
</dbReference>
<accession>A0A4R2EHA2</accession>
<evidence type="ECO:0000256" key="2">
    <source>
        <dbReference type="ARBA" id="ARBA00022448"/>
    </source>
</evidence>
<dbReference type="InterPro" id="IPR050492">
    <property type="entry name" value="Bact_metal-bind_prot9"/>
</dbReference>
<dbReference type="Gene3D" id="3.40.50.1980">
    <property type="entry name" value="Nitrogenase molybdenum iron protein domain"/>
    <property type="match status" value="2"/>
</dbReference>
<dbReference type="GO" id="GO:0030001">
    <property type="term" value="P:metal ion transport"/>
    <property type="evidence" value="ECO:0007669"/>
    <property type="project" value="InterPro"/>
</dbReference>
<evidence type="ECO:0000256" key="3">
    <source>
        <dbReference type="ARBA" id="ARBA00022729"/>
    </source>
</evidence>
<gene>
    <name evidence="5" type="ORF">CLV25_11043</name>
</gene>